<evidence type="ECO:0000313" key="1">
    <source>
        <dbReference type="EMBL" id="MBC2668775.1"/>
    </source>
</evidence>
<protein>
    <submittedName>
        <fullName evidence="1">Uncharacterized protein</fullName>
    </submittedName>
</protein>
<organism evidence="1 2">
    <name type="scientific">Novosphingobium piscinae</name>
    <dbReference type="NCBI Taxonomy" id="1507448"/>
    <lineage>
        <taxon>Bacteria</taxon>
        <taxon>Pseudomonadati</taxon>
        <taxon>Pseudomonadota</taxon>
        <taxon>Alphaproteobacteria</taxon>
        <taxon>Sphingomonadales</taxon>
        <taxon>Sphingomonadaceae</taxon>
        <taxon>Novosphingobium</taxon>
    </lineage>
</organism>
<reference evidence="1 2" key="1">
    <citation type="submission" date="2020-08" db="EMBL/GenBank/DDBJ databases">
        <title>The genome sequence of type strain Novosphingobium piscinae KCTC 42194.</title>
        <authorList>
            <person name="Liu Y."/>
        </authorList>
    </citation>
    <scope>NUCLEOTIDE SEQUENCE [LARGE SCALE GENOMIC DNA]</scope>
    <source>
        <strain evidence="1 2">KCTC 42194</strain>
    </source>
</reference>
<name>A0A7X1KPT5_9SPHN</name>
<dbReference type="AlphaFoldDB" id="A0A7X1KPT5"/>
<proteinExistence type="predicted"/>
<evidence type="ECO:0000313" key="2">
    <source>
        <dbReference type="Proteomes" id="UP000551327"/>
    </source>
</evidence>
<gene>
    <name evidence="1" type="ORF">H7F53_06450</name>
</gene>
<comment type="caution">
    <text evidence="1">The sequence shown here is derived from an EMBL/GenBank/DDBJ whole genome shotgun (WGS) entry which is preliminary data.</text>
</comment>
<dbReference type="Proteomes" id="UP000551327">
    <property type="component" value="Unassembled WGS sequence"/>
</dbReference>
<dbReference type="RefSeq" id="WP_185678641.1">
    <property type="nucleotide sequence ID" value="NZ_JACLAX010000004.1"/>
</dbReference>
<dbReference type="EMBL" id="JACLAX010000004">
    <property type="protein sequence ID" value="MBC2668775.1"/>
    <property type="molecule type" value="Genomic_DNA"/>
</dbReference>
<keyword evidence="2" id="KW-1185">Reference proteome</keyword>
<sequence length="58" mass="6639">MSEETREWAIEAADLADAWREFMRHIECIDAFKKPMALAFEAGFKAGRAPLPPKETEQ</sequence>
<accession>A0A7X1KPT5</accession>